<name>A0A486XQN7_9GAMM</name>
<evidence type="ECO:0000313" key="1">
    <source>
        <dbReference type="EMBL" id="VHO04562.1"/>
    </source>
</evidence>
<sequence>MAKFAILYQLKSNGLPAGSSAAVKSQPLSWQLFHNSAGS</sequence>
<protein>
    <submittedName>
        <fullName evidence="1">Uncharacterized protein</fullName>
    </submittedName>
</protein>
<proteinExistence type="predicted"/>
<dbReference type="EMBL" id="CAAJGR010000107">
    <property type="protein sequence ID" value="VHO04562.1"/>
    <property type="molecule type" value="Genomic_DNA"/>
</dbReference>
<accession>A0A486XQN7</accession>
<dbReference type="AlphaFoldDB" id="A0A486XQN7"/>
<reference evidence="1" key="1">
    <citation type="submission" date="2019-04" db="EMBL/GenBank/DDBJ databases">
        <authorList>
            <person name="Brambilla D."/>
        </authorList>
    </citation>
    <scope>NUCLEOTIDE SEQUENCE</scope>
    <source>
        <strain evidence="1">BAL1</strain>
    </source>
</reference>
<gene>
    <name evidence="1" type="ORF">BAL341_1973</name>
</gene>
<organism evidence="1">
    <name type="scientific">Rheinheimera sp. BAL341</name>
    <dbReference type="NCBI Taxonomy" id="1708203"/>
    <lineage>
        <taxon>Bacteria</taxon>
        <taxon>Pseudomonadati</taxon>
        <taxon>Pseudomonadota</taxon>
        <taxon>Gammaproteobacteria</taxon>
        <taxon>Chromatiales</taxon>
        <taxon>Chromatiaceae</taxon>
        <taxon>Rheinheimera</taxon>
    </lineage>
</organism>